<comment type="catalytic activity">
    <reaction evidence="13">
        <text>4-fumarylacetoacetate + H2O = acetoacetate + fumarate + H(+)</text>
        <dbReference type="Rhea" id="RHEA:10244"/>
        <dbReference type="ChEBI" id="CHEBI:13705"/>
        <dbReference type="ChEBI" id="CHEBI:15377"/>
        <dbReference type="ChEBI" id="CHEBI:15378"/>
        <dbReference type="ChEBI" id="CHEBI:18034"/>
        <dbReference type="ChEBI" id="CHEBI:29806"/>
        <dbReference type="EC" id="3.7.1.2"/>
    </reaction>
</comment>
<feature type="binding site" evidence="12">
    <location>
        <position position="247"/>
    </location>
    <ligand>
        <name>Mg(2+)</name>
        <dbReference type="ChEBI" id="CHEBI:18420"/>
    </ligand>
</feature>
<dbReference type="InterPro" id="IPR036663">
    <property type="entry name" value="Fumarylacetoacetase_C_sf"/>
</dbReference>
<dbReference type="PANTHER" id="PTHR43069">
    <property type="entry name" value="FUMARYLACETOACETASE"/>
    <property type="match status" value="1"/>
</dbReference>
<feature type="binding site" evidence="12">
    <location>
        <position position="189"/>
    </location>
    <ligand>
        <name>Ca(2+)</name>
        <dbReference type="ChEBI" id="CHEBI:29108"/>
    </ligand>
</feature>
<feature type="binding site" evidence="11">
    <location>
        <position position="230"/>
    </location>
    <ligand>
        <name>substrate</name>
    </ligand>
</feature>
<dbReference type="InterPro" id="IPR011234">
    <property type="entry name" value="Fumarylacetoacetase-like_C"/>
</dbReference>
<evidence type="ECO:0000256" key="13">
    <source>
        <dbReference type="RuleBase" id="RU366008"/>
    </source>
</evidence>
<dbReference type="InterPro" id="IPR005959">
    <property type="entry name" value="Fumarylacetoacetase"/>
</dbReference>
<evidence type="ECO:0000259" key="15">
    <source>
        <dbReference type="Pfam" id="PF09298"/>
    </source>
</evidence>
<evidence type="ECO:0000256" key="2">
    <source>
        <dbReference type="ARBA" id="ARBA00010211"/>
    </source>
</evidence>
<feature type="binding site" evidence="12">
    <location>
        <position position="191"/>
    </location>
    <ligand>
        <name>Ca(2+)</name>
        <dbReference type="ChEBI" id="CHEBI:29108"/>
    </ligand>
</feature>
<feature type="binding site" evidence="12">
    <location>
        <position position="115"/>
    </location>
    <ligand>
        <name>Ca(2+)</name>
        <dbReference type="ChEBI" id="CHEBI:29108"/>
    </ligand>
</feature>
<keyword evidence="7 12" id="KW-0460">Magnesium</keyword>
<dbReference type="GO" id="GO:0016853">
    <property type="term" value="F:isomerase activity"/>
    <property type="evidence" value="ECO:0007669"/>
    <property type="project" value="UniProtKB-KW"/>
</dbReference>
<evidence type="ECO:0000256" key="5">
    <source>
        <dbReference type="ARBA" id="ARBA00022801"/>
    </source>
</evidence>
<evidence type="ECO:0000313" key="17">
    <source>
        <dbReference type="Proteomes" id="UP000247810"/>
    </source>
</evidence>
<dbReference type="Gene3D" id="2.30.30.230">
    <property type="entry name" value="Fumarylacetoacetase, N-terminal domain"/>
    <property type="match status" value="1"/>
</dbReference>
<dbReference type="STRING" id="1448320.A0A319D6Q5"/>
<dbReference type="EC" id="3.7.1.2" evidence="3 13"/>
<keyword evidence="8 13" id="KW-0828">Tyrosine catabolism</keyword>
<evidence type="ECO:0000256" key="9">
    <source>
        <dbReference type="ARBA" id="ARBA00023232"/>
    </source>
</evidence>
<feature type="active site" description="Proton acceptor" evidence="10">
    <location>
        <position position="122"/>
    </location>
</feature>
<name>A0A319D6Q5_9EURO</name>
<keyword evidence="4 12" id="KW-0479">Metal-binding</keyword>
<dbReference type="GO" id="GO:0046872">
    <property type="term" value="F:metal ion binding"/>
    <property type="evidence" value="ECO:0007669"/>
    <property type="project" value="UniProtKB-UniRule"/>
</dbReference>
<keyword evidence="17" id="KW-1185">Reference proteome</keyword>
<keyword evidence="6 12" id="KW-0106">Calcium</keyword>
<evidence type="ECO:0000256" key="7">
    <source>
        <dbReference type="ARBA" id="ARBA00022842"/>
    </source>
</evidence>
<keyword evidence="9 13" id="KW-0585">Phenylalanine catabolism</keyword>
<accession>A0A319D6Q5</accession>
<dbReference type="GO" id="GO:0006559">
    <property type="term" value="P:L-phenylalanine catabolic process"/>
    <property type="evidence" value="ECO:0007669"/>
    <property type="project" value="UniProtKB-UniRule"/>
</dbReference>
<evidence type="ECO:0000259" key="14">
    <source>
        <dbReference type="Pfam" id="PF01557"/>
    </source>
</evidence>
<organism evidence="16 17">
    <name type="scientific">Aspergillus ellipticus CBS 707.79</name>
    <dbReference type="NCBI Taxonomy" id="1448320"/>
    <lineage>
        <taxon>Eukaryota</taxon>
        <taxon>Fungi</taxon>
        <taxon>Dikarya</taxon>
        <taxon>Ascomycota</taxon>
        <taxon>Pezizomycotina</taxon>
        <taxon>Eurotiomycetes</taxon>
        <taxon>Eurotiomycetidae</taxon>
        <taxon>Eurotiales</taxon>
        <taxon>Aspergillaceae</taxon>
        <taxon>Aspergillus</taxon>
        <taxon>Aspergillus subgen. Circumdati</taxon>
    </lineage>
</organism>
<dbReference type="AlphaFoldDB" id="A0A319D6Q5"/>
<dbReference type="InterPro" id="IPR036462">
    <property type="entry name" value="Fumarylacetoacetase_N_sf"/>
</dbReference>
<dbReference type="EMBL" id="KZ825905">
    <property type="protein sequence ID" value="PYH92849.1"/>
    <property type="molecule type" value="Genomic_DNA"/>
</dbReference>
<dbReference type="SUPFAM" id="SSF56529">
    <property type="entry name" value="FAH"/>
    <property type="match status" value="1"/>
</dbReference>
<evidence type="ECO:0000256" key="8">
    <source>
        <dbReference type="ARBA" id="ARBA00022878"/>
    </source>
</evidence>
<feature type="binding site" evidence="12">
    <location>
        <position position="223"/>
    </location>
    <ligand>
        <name>Ca(2+)</name>
        <dbReference type="ChEBI" id="CHEBI:29108"/>
    </ligand>
</feature>
<evidence type="ECO:0000256" key="6">
    <source>
        <dbReference type="ARBA" id="ARBA00022837"/>
    </source>
</evidence>
<dbReference type="SUPFAM" id="SSF63433">
    <property type="entry name" value="Fumarylacetoacetate hydrolase, FAH, N-terminal domain"/>
    <property type="match status" value="1"/>
</dbReference>
<feature type="binding site" evidence="11">
    <location>
        <position position="117"/>
    </location>
    <ligand>
        <name>substrate</name>
    </ligand>
</feature>
<feature type="domain" description="Fumarylacetoacetase-like C-terminal" evidence="14">
    <location>
        <begin position="113"/>
        <end position="390"/>
    </location>
</feature>
<feature type="binding site" evidence="11">
    <location>
        <position position="341"/>
    </location>
    <ligand>
        <name>substrate</name>
    </ligand>
</feature>
<dbReference type="Proteomes" id="UP000247810">
    <property type="component" value="Unassembled WGS sequence"/>
</dbReference>
<evidence type="ECO:0000256" key="1">
    <source>
        <dbReference type="ARBA" id="ARBA00004782"/>
    </source>
</evidence>
<gene>
    <name evidence="16" type="ORF">BO71DRAFT_382647</name>
</gene>
<comment type="cofactor">
    <cofactor evidence="13">
        <name>Mg(2+)</name>
        <dbReference type="ChEBI" id="CHEBI:18420"/>
    </cofactor>
    <cofactor evidence="13">
        <name>Ca(2+)</name>
        <dbReference type="ChEBI" id="CHEBI:29108"/>
    </cofactor>
</comment>
<comment type="pathway">
    <text evidence="1 13">Amino-acid degradation; L-phenylalanine degradation; acetoacetate and fumarate from L-phenylalanine: step 6/6.</text>
</comment>
<feature type="binding site" evidence="12">
    <location>
        <position position="223"/>
    </location>
    <ligand>
        <name>Mg(2+)</name>
        <dbReference type="ChEBI" id="CHEBI:18420"/>
    </ligand>
</feature>
<evidence type="ECO:0000313" key="16">
    <source>
        <dbReference type="EMBL" id="PYH92849.1"/>
    </source>
</evidence>
<dbReference type="OrthoDB" id="9971669at2759"/>
<dbReference type="GO" id="GO:0004334">
    <property type="term" value="F:fumarylacetoacetase activity"/>
    <property type="evidence" value="ECO:0007669"/>
    <property type="project" value="UniProtKB-UniRule"/>
</dbReference>
<dbReference type="VEuPathDB" id="FungiDB:BO71DRAFT_382647"/>
<reference evidence="16 17" key="1">
    <citation type="submission" date="2018-02" db="EMBL/GenBank/DDBJ databases">
        <title>The genomes of Aspergillus section Nigri reveals drivers in fungal speciation.</title>
        <authorList>
            <consortium name="DOE Joint Genome Institute"/>
            <person name="Vesth T.C."/>
            <person name="Nybo J."/>
            <person name="Theobald S."/>
            <person name="Brandl J."/>
            <person name="Frisvad J.C."/>
            <person name="Nielsen K.F."/>
            <person name="Lyhne E.K."/>
            <person name="Kogle M.E."/>
            <person name="Kuo A."/>
            <person name="Riley R."/>
            <person name="Clum A."/>
            <person name="Nolan M."/>
            <person name="Lipzen A."/>
            <person name="Salamov A."/>
            <person name="Henrissat B."/>
            <person name="Wiebenga A."/>
            <person name="De vries R.P."/>
            <person name="Grigoriev I.V."/>
            <person name="Mortensen U.H."/>
            <person name="Andersen M.R."/>
            <person name="Baker S.E."/>
        </authorList>
    </citation>
    <scope>NUCLEOTIDE SEQUENCE [LARGE SCALE GENOMIC DNA]</scope>
    <source>
        <strain evidence="16 17">CBS 707.79</strain>
    </source>
</reference>
<keyword evidence="5 13" id="KW-0378">Hydrolase</keyword>
<keyword evidence="16" id="KW-0413">Isomerase</keyword>
<dbReference type="InterPro" id="IPR015377">
    <property type="entry name" value="Fumarylacetoacetase_N"/>
</dbReference>
<evidence type="ECO:0000256" key="10">
    <source>
        <dbReference type="PIRSR" id="PIRSR605959-1"/>
    </source>
</evidence>
<evidence type="ECO:0000256" key="4">
    <source>
        <dbReference type="ARBA" id="ARBA00022723"/>
    </source>
</evidence>
<sequence length="420" mass="46543">MTVAETPFTIDNLPYGVISTAENPTPRCATALEDDAIDLSALERDGYFKSIPGFKGRVFSMPTLNTFASLSKETHTHTRAALTDLLSDDEIRKSYAIPLSQVQNHLPMETKNFSDFYCSFEHTRNYSELCALDIPRSWFFIPSVYNGRQSSLRISGTPVRRPWGVMANPQSQSIEAPPVFKPCARFDFELEMGVYLSRPLPPGEILDINEANDHIFGFVILNDWSARDIQSFEMTPLGPFHGKGSGTSISPWIVTIEALEGSLCEAKPQNPAPLRHLAWKGEPSEATFDIELNARVIRNGKSYTVTETNLKELYWTPFQQLTHLCSAGEGLSPGDIFGTGTVTSDRIDDQGEEIGVACLLERGLERNILSEAKKDGLVYLEDGDEVIMEGWCVNQLTGGKFGFGECRGIILPALAEGSWE</sequence>
<dbReference type="UniPathway" id="UPA00139">
    <property type="reaction ID" value="UER00341"/>
</dbReference>
<dbReference type="Gene3D" id="3.90.850.10">
    <property type="entry name" value="Fumarylacetoacetase-like, C-terminal domain"/>
    <property type="match status" value="1"/>
</dbReference>
<proteinExistence type="inferred from homology"/>
<dbReference type="GO" id="GO:0006572">
    <property type="term" value="P:L-tyrosine catabolic process"/>
    <property type="evidence" value="ECO:0007669"/>
    <property type="project" value="UniProtKB-UniRule"/>
</dbReference>
<comment type="similarity">
    <text evidence="2 13">Belongs to the FAH family.</text>
</comment>
<protein>
    <recommendedName>
        <fullName evidence="3 13">Fumarylacetoacetase</fullName>
        <ecNumber evidence="3 13">3.7.1.2</ecNumber>
    </recommendedName>
    <alternativeName>
        <fullName evidence="13">Fumarylacetoacetate hydrolase</fullName>
    </alternativeName>
</protein>
<dbReference type="PANTHER" id="PTHR43069:SF2">
    <property type="entry name" value="FUMARYLACETOACETASE"/>
    <property type="match status" value="1"/>
</dbReference>
<feature type="binding site" evidence="12">
    <location>
        <position position="243"/>
    </location>
    <ligand>
        <name>Mg(2+)</name>
        <dbReference type="ChEBI" id="CHEBI:18420"/>
    </ligand>
</feature>
<dbReference type="GO" id="GO:1902000">
    <property type="term" value="P:homogentisate catabolic process"/>
    <property type="evidence" value="ECO:0007669"/>
    <property type="project" value="TreeGrafter"/>
</dbReference>
<evidence type="ECO:0000256" key="11">
    <source>
        <dbReference type="PIRSR" id="PIRSR605959-2"/>
    </source>
</evidence>
<dbReference type="Pfam" id="PF01557">
    <property type="entry name" value="FAA_hydrolase"/>
    <property type="match status" value="1"/>
</dbReference>
<evidence type="ECO:0000256" key="3">
    <source>
        <dbReference type="ARBA" id="ARBA00012094"/>
    </source>
</evidence>
<dbReference type="Pfam" id="PF09298">
    <property type="entry name" value="FAA_hydrolase_N"/>
    <property type="match status" value="1"/>
</dbReference>
<feature type="domain" description="Fumarylacetoacetase N-terminal" evidence="15">
    <location>
        <begin position="12"/>
        <end position="107"/>
    </location>
</feature>
<evidence type="ECO:0000256" key="12">
    <source>
        <dbReference type="PIRSR" id="PIRSR605959-3"/>
    </source>
</evidence>